<feature type="signal peptide" evidence="4">
    <location>
        <begin position="1"/>
        <end position="16"/>
    </location>
</feature>
<dbReference type="GO" id="GO:0062129">
    <property type="term" value="C:chitin-based extracellular matrix"/>
    <property type="evidence" value="ECO:0007669"/>
    <property type="project" value="TreeGrafter"/>
</dbReference>
<protein>
    <recommendedName>
        <fullName evidence="6">Cuticle protein</fullName>
    </recommendedName>
</protein>
<dbReference type="InterPro" id="IPR000618">
    <property type="entry name" value="Insect_cuticle"/>
</dbReference>
<dbReference type="PROSITE" id="PS51155">
    <property type="entry name" value="CHIT_BIND_RR_2"/>
    <property type="match status" value="1"/>
</dbReference>
<dbReference type="InterPro" id="IPR050468">
    <property type="entry name" value="Cuticle_Struct_Prot"/>
</dbReference>
<dbReference type="VEuPathDB" id="VectorBase:MDOMA2_020709"/>
<evidence type="ECO:0000313" key="5">
    <source>
        <dbReference type="EnsemblMetazoa" id="MDOA005992-PB"/>
    </source>
</evidence>
<dbReference type="AlphaFoldDB" id="A0A1I8MKX9"/>
<organism evidence="5">
    <name type="scientific">Musca domestica</name>
    <name type="common">House fly</name>
    <dbReference type="NCBI Taxonomy" id="7370"/>
    <lineage>
        <taxon>Eukaryota</taxon>
        <taxon>Metazoa</taxon>
        <taxon>Ecdysozoa</taxon>
        <taxon>Arthropoda</taxon>
        <taxon>Hexapoda</taxon>
        <taxon>Insecta</taxon>
        <taxon>Pterygota</taxon>
        <taxon>Neoptera</taxon>
        <taxon>Endopterygota</taxon>
        <taxon>Diptera</taxon>
        <taxon>Brachycera</taxon>
        <taxon>Muscomorpha</taxon>
        <taxon>Muscoidea</taxon>
        <taxon>Muscidae</taxon>
        <taxon>Musca</taxon>
    </lineage>
</organism>
<evidence type="ECO:0000256" key="4">
    <source>
        <dbReference type="SAM" id="SignalP"/>
    </source>
</evidence>
<sequence>MFKFVVLCALIASAAAVSKHGGNTKFHGASSSNSKHYSAPGGRTSDDANAEVTRFTADVHEHGFQYAFDTTNAIHAAATGGADGDHQGDFAWISPEGEHVAVQYVADENGYQPDSALLPTPPPIPDAILKALEYIRTHPQQEEKPAFKAAPARRG</sequence>
<feature type="region of interest" description="Disordered" evidence="3">
    <location>
        <begin position="20"/>
        <end position="47"/>
    </location>
</feature>
<proteinExistence type="predicted"/>
<dbReference type="PANTHER" id="PTHR10380">
    <property type="entry name" value="CUTICLE PROTEIN"/>
    <property type="match status" value="1"/>
</dbReference>
<gene>
    <name evidence="5" type="primary">101898091</name>
</gene>
<reference evidence="5" key="1">
    <citation type="submission" date="2020-05" db="UniProtKB">
        <authorList>
            <consortium name="EnsemblMetazoa"/>
        </authorList>
    </citation>
    <scope>IDENTIFICATION</scope>
    <source>
        <strain evidence="5">Aabys</strain>
    </source>
</reference>
<dbReference type="Pfam" id="PF00379">
    <property type="entry name" value="Chitin_bind_4"/>
    <property type="match status" value="1"/>
</dbReference>
<evidence type="ECO:0000256" key="1">
    <source>
        <dbReference type="ARBA" id="ARBA00022460"/>
    </source>
</evidence>
<dbReference type="VEuPathDB" id="VectorBase:MDOA005992"/>
<keyword evidence="4" id="KW-0732">Signal</keyword>
<dbReference type="EnsemblMetazoa" id="MDOA005992-RB">
    <property type="protein sequence ID" value="MDOA005992-PB"/>
    <property type="gene ID" value="MDOA005992"/>
</dbReference>
<dbReference type="STRING" id="7370.A0A1I8MKX9"/>
<evidence type="ECO:0000256" key="3">
    <source>
        <dbReference type="SAM" id="MobiDB-lite"/>
    </source>
</evidence>
<accession>A0A1I8MKX9</accession>
<dbReference type="OrthoDB" id="6379191at2759"/>
<dbReference type="GO" id="GO:0008010">
    <property type="term" value="F:structural constituent of chitin-based larval cuticle"/>
    <property type="evidence" value="ECO:0007669"/>
    <property type="project" value="TreeGrafter"/>
</dbReference>
<evidence type="ECO:0000256" key="2">
    <source>
        <dbReference type="PROSITE-ProRule" id="PRU00497"/>
    </source>
</evidence>
<dbReference type="PANTHER" id="PTHR10380:SF237">
    <property type="entry name" value="CUTICULAR PROTEIN 65AU, ISOFORM A-RELATED"/>
    <property type="match status" value="1"/>
</dbReference>
<dbReference type="PROSITE" id="PS00233">
    <property type="entry name" value="CHIT_BIND_RR_1"/>
    <property type="match status" value="1"/>
</dbReference>
<dbReference type="InterPro" id="IPR031311">
    <property type="entry name" value="CHIT_BIND_RR_consensus"/>
</dbReference>
<name>A0A1I8MKX9_MUSDO</name>
<evidence type="ECO:0008006" key="6">
    <source>
        <dbReference type="Google" id="ProtNLM"/>
    </source>
</evidence>
<keyword evidence="1 2" id="KW-0193">Cuticle</keyword>
<feature type="chain" id="PRO_5044560501" description="Cuticle protein" evidence="4">
    <location>
        <begin position="17"/>
        <end position="155"/>
    </location>
</feature>